<dbReference type="eggNOG" id="COG2885">
    <property type="taxonomic scope" value="Bacteria"/>
</dbReference>
<dbReference type="PROSITE" id="PS51123">
    <property type="entry name" value="OMPA_2"/>
    <property type="match status" value="1"/>
</dbReference>
<dbReference type="PANTHER" id="PTHR30329:SF21">
    <property type="entry name" value="LIPOPROTEIN YIAD-RELATED"/>
    <property type="match status" value="1"/>
</dbReference>
<keyword evidence="3" id="KW-0998">Cell outer membrane</keyword>
<feature type="chain" id="PRO_5003215543" evidence="5">
    <location>
        <begin position="19"/>
        <end position="366"/>
    </location>
</feature>
<gene>
    <name evidence="7" type="ordered locus">Celal_3434</name>
</gene>
<evidence type="ECO:0000313" key="7">
    <source>
        <dbReference type="EMBL" id="ADV50699.1"/>
    </source>
</evidence>
<dbReference type="STRING" id="688270.Celal_3434"/>
<dbReference type="SUPFAM" id="SSF103088">
    <property type="entry name" value="OmpA-like"/>
    <property type="match status" value="1"/>
</dbReference>
<keyword evidence="8" id="KW-1185">Reference proteome</keyword>
<comment type="subcellular location">
    <subcellularLocation>
        <location evidence="1">Cell outer membrane</location>
    </subcellularLocation>
</comment>
<evidence type="ECO:0000256" key="2">
    <source>
        <dbReference type="ARBA" id="ARBA00023136"/>
    </source>
</evidence>
<organism evidence="7 8">
    <name type="scientific">Cellulophaga algicola (strain DSM 14237 / IC166 / ACAM 630)</name>
    <dbReference type="NCBI Taxonomy" id="688270"/>
    <lineage>
        <taxon>Bacteria</taxon>
        <taxon>Pseudomonadati</taxon>
        <taxon>Bacteroidota</taxon>
        <taxon>Flavobacteriia</taxon>
        <taxon>Flavobacteriales</taxon>
        <taxon>Flavobacteriaceae</taxon>
        <taxon>Cellulophaga</taxon>
    </lineage>
</organism>
<evidence type="ECO:0000256" key="5">
    <source>
        <dbReference type="SAM" id="SignalP"/>
    </source>
</evidence>
<reference evidence="7 8" key="1">
    <citation type="journal article" date="2010" name="Stand. Genomic Sci.">
        <title>Complete genome sequence of Cellulophaga algicola type strain (IC166).</title>
        <authorList>
            <person name="Abt B."/>
            <person name="Lu M."/>
            <person name="Misra M."/>
            <person name="Han C."/>
            <person name="Nolan M."/>
            <person name="Lucas S."/>
            <person name="Hammon N."/>
            <person name="Deshpande S."/>
            <person name="Cheng J.F."/>
            <person name="Tapia R."/>
            <person name="Goodwin L."/>
            <person name="Pitluck S."/>
            <person name="Liolios K."/>
            <person name="Pagani I."/>
            <person name="Ivanova N."/>
            <person name="Mavromatis K."/>
            <person name="Ovchinikova G."/>
            <person name="Pati A."/>
            <person name="Chen A."/>
            <person name="Palaniappan K."/>
            <person name="Land M."/>
            <person name="Hauser L."/>
            <person name="Chang Y.J."/>
            <person name="Jeffries C.D."/>
            <person name="Detter J.C."/>
            <person name="Brambilla E."/>
            <person name="Rohde M."/>
            <person name="Tindall B.J."/>
            <person name="Goker M."/>
            <person name="Woyke T."/>
            <person name="Bristow J."/>
            <person name="Eisen J.A."/>
            <person name="Markowitz V."/>
            <person name="Hugenholtz P."/>
            <person name="Kyrpides N.C."/>
            <person name="Klenk H.P."/>
            <person name="Lapidus A."/>
        </authorList>
    </citation>
    <scope>NUCLEOTIDE SEQUENCE [LARGE SCALE GENOMIC DNA]</scope>
    <source>
        <strain evidence="8">DSM 14237 / IC166 / ACAM 630</strain>
    </source>
</reference>
<dbReference type="InterPro" id="IPR006664">
    <property type="entry name" value="OMP_bac"/>
</dbReference>
<dbReference type="OrthoDB" id="9782229at2"/>
<dbReference type="InterPro" id="IPR006665">
    <property type="entry name" value="OmpA-like"/>
</dbReference>
<dbReference type="GO" id="GO:0009279">
    <property type="term" value="C:cell outer membrane"/>
    <property type="evidence" value="ECO:0007669"/>
    <property type="project" value="UniProtKB-SubCell"/>
</dbReference>
<dbReference type="PANTHER" id="PTHR30329">
    <property type="entry name" value="STATOR ELEMENT OF FLAGELLAR MOTOR COMPLEX"/>
    <property type="match status" value="1"/>
</dbReference>
<feature type="signal peptide" evidence="5">
    <location>
        <begin position="1"/>
        <end position="18"/>
    </location>
</feature>
<feature type="domain" description="OmpA-like" evidence="6">
    <location>
        <begin position="244"/>
        <end position="366"/>
    </location>
</feature>
<evidence type="ECO:0000256" key="1">
    <source>
        <dbReference type="ARBA" id="ARBA00004442"/>
    </source>
</evidence>
<dbReference type="InterPro" id="IPR036737">
    <property type="entry name" value="OmpA-like_sf"/>
</dbReference>
<evidence type="ECO:0000313" key="8">
    <source>
        <dbReference type="Proteomes" id="UP000008634"/>
    </source>
</evidence>
<dbReference type="KEGG" id="cao:Celal_3434"/>
<dbReference type="InterPro" id="IPR050330">
    <property type="entry name" value="Bact_OuterMem_StrucFunc"/>
</dbReference>
<sequence length="366" mass="39828">MRKILFLLSVFTASFSMAQDLPSNPEPGKCYVRCTTPDVYVNETVTITLKPAYSVLKTVPATFKTVTENVEIKSSGKKLTVVPEKWGTETISYTSKQGGNTLSISPASFTTGSETIEIKPAYAQWELGAAAPDCSSGNPDDCRYWCYKGYPAEFTTVSTTVLSTPASVSKTPIGSKDASYTKRVLLEQAKVIEEIIPAEYKNITKTIIDKDAYTVEETIPAVTKTVSKEVLKEKGGLTSWKEVECSLVEYQALPINWNSGSATLTSEAKSIIDNRLMPVLAQNPGVKVELASHTDSQGASSSNQDLSERRAKAVADYLISKGVNSSLLVANGYGETKLLNRCKDGVSCTAREHAANRRTQFRLINN</sequence>
<dbReference type="CDD" id="cd07185">
    <property type="entry name" value="OmpA_C-like"/>
    <property type="match status" value="1"/>
</dbReference>
<keyword evidence="5" id="KW-0732">Signal</keyword>
<evidence type="ECO:0000256" key="4">
    <source>
        <dbReference type="PROSITE-ProRule" id="PRU00473"/>
    </source>
</evidence>
<dbReference type="AlphaFoldDB" id="E6X6Y6"/>
<dbReference type="Gene3D" id="3.30.1330.60">
    <property type="entry name" value="OmpA-like domain"/>
    <property type="match status" value="1"/>
</dbReference>
<dbReference type="PRINTS" id="PR01021">
    <property type="entry name" value="OMPADOMAIN"/>
</dbReference>
<proteinExistence type="predicted"/>
<dbReference type="Proteomes" id="UP000008634">
    <property type="component" value="Chromosome"/>
</dbReference>
<dbReference type="HOGENOM" id="CLU_022069_0_0_10"/>
<dbReference type="EMBL" id="CP002453">
    <property type="protein sequence ID" value="ADV50699.1"/>
    <property type="molecule type" value="Genomic_DNA"/>
</dbReference>
<name>E6X6Y6_CELAD</name>
<evidence type="ECO:0000256" key="3">
    <source>
        <dbReference type="ARBA" id="ARBA00023237"/>
    </source>
</evidence>
<dbReference type="RefSeq" id="WP_013552151.1">
    <property type="nucleotide sequence ID" value="NC_014934.1"/>
</dbReference>
<keyword evidence="2 4" id="KW-0472">Membrane</keyword>
<accession>E6X6Y6</accession>
<protein>
    <submittedName>
        <fullName evidence="7">OmpA/MotB domain protein</fullName>
    </submittedName>
</protein>
<evidence type="ECO:0000259" key="6">
    <source>
        <dbReference type="PROSITE" id="PS51123"/>
    </source>
</evidence>
<dbReference type="Pfam" id="PF00691">
    <property type="entry name" value="OmpA"/>
    <property type="match status" value="1"/>
</dbReference>